<dbReference type="CDD" id="cd07185">
    <property type="entry name" value="OmpA_C-like"/>
    <property type="match status" value="1"/>
</dbReference>
<feature type="transmembrane region" description="Helical" evidence="3">
    <location>
        <begin position="20"/>
        <end position="43"/>
    </location>
</feature>
<keyword evidence="6" id="KW-1185">Reference proteome</keyword>
<keyword evidence="1 3" id="KW-0472">Membrane</keyword>
<dbReference type="PANTHER" id="PTHR30329">
    <property type="entry name" value="STATOR ELEMENT OF FLAGELLAR MOTOR COMPLEX"/>
    <property type="match status" value="1"/>
</dbReference>
<dbReference type="EMBL" id="FUYE01000002">
    <property type="protein sequence ID" value="SKA80834.1"/>
    <property type="molecule type" value="Genomic_DNA"/>
</dbReference>
<dbReference type="AlphaFoldDB" id="A0A1T4WU48"/>
<dbReference type="InterPro" id="IPR006665">
    <property type="entry name" value="OmpA-like"/>
</dbReference>
<reference evidence="6" key="1">
    <citation type="submission" date="2017-02" db="EMBL/GenBank/DDBJ databases">
        <authorList>
            <person name="Varghese N."/>
            <person name="Submissions S."/>
        </authorList>
    </citation>
    <scope>NUCLEOTIDE SEQUENCE [LARGE SCALE GENOMIC DNA]</scope>
    <source>
        <strain evidence="6">ATCC 700200</strain>
    </source>
</reference>
<dbReference type="RefSeq" id="WP_078811898.1">
    <property type="nucleotide sequence ID" value="NZ_FUYE01000002.1"/>
</dbReference>
<dbReference type="OrthoDB" id="9815217at2"/>
<keyword evidence="3" id="KW-0812">Transmembrane</keyword>
<evidence type="ECO:0000313" key="5">
    <source>
        <dbReference type="EMBL" id="SKA80834.1"/>
    </source>
</evidence>
<dbReference type="PANTHER" id="PTHR30329:SF20">
    <property type="entry name" value="EXPORTED PROTEIN"/>
    <property type="match status" value="1"/>
</dbReference>
<dbReference type="Pfam" id="PF00691">
    <property type="entry name" value="OmpA"/>
    <property type="match status" value="1"/>
</dbReference>
<evidence type="ECO:0000259" key="4">
    <source>
        <dbReference type="PROSITE" id="PS51123"/>
    </source>
</evidence>
<evidence type="ECO:0000256" key="3">
    <source>
        <dbReference type="SAM" id="Phobius"/>
    </source>
</evidence>
<gene>
    <name evidence="5" type="ORF">SAMN02745166_00685</name>
</gene>
<keyword evidence="5" id="KW-0282">Flagellum</keyword>
<dbReference type="STRING" id="48467.SAMN02745166_00685"/>
<evidence type="ECO:0000313" key="6">
    <source>
        <dbReference type="Proteomes" id="UP000190774"/>
    </source>
</evidence>
<sequence>MKPRREPSSLLMEDEEENYFVSLSDLMTGVLFVFVILTTALALHYHLKAAELETAKNETLKALKNAAQAESETLKALKNAALAESEANEARQAAQAAKEEATQAHGKAQQVQEALDALAKVLREREQLRKEELQRLVSKLEEQNLAVELDETNGILRLPEELLFQTSEAKLQPTGERAIALLAQEMLPVARKGCGDSPLKWEAIYIEGHTDNVPIRTPEFPSNWQLSSSRAISTFNALIGSQPELQALQNHQHRAVIGISGYGEQRPVADNSTLEGRQKNRRIDIRFVMAYPSQAEIAEMELKLKRATETIETVKP</sequence>
<dbReference type="SUPFAM" id="SSF103088">
    <property type="entry name" value="OmpA-like"/>
    <property type="match status" value="1"/>
</dbReference>
<keyword evidence="3" id="KW-1133">Transmembrane helix</keyword>
<dbReference type="Gene3D" id="3.30.1330.60">
    <property type="entry name" value="OmpA-like domain"/>
    <property type="match status" value="1"/>
</dbReference>
<feature type="domain" description="OmpA-like" evidence="4">
    <location>
        <begin position="151"/>
        <end position="291"/>
    </location>
</feature>
<keyword evidence="5" id="KW-0969">Cilium</keyword>
<proteinExistence type="predicted"/>
<accession>A0A1T4WU48</accession>
<dbReference type="GO" id="GO:0016020">
    <property type="term" value="C:membrane"/>
    <property type="evidence" value="ECO:0007669"/>
    <property type="project" value="UniProtKB-UniRule"/>
</dbReference>
<name>A0A1T4WU48_9BACT</name>
<evidence type="ECO:0000256" key="2">
    <source>
        <dbReference type="SAM" id="Coils"/>
    </source>
</evidence>
<dbReference type="InterPro" id="IPR050330">
    <property type="entry name" value="Bact_OuterMem_StrucFunc"/>
</dbReference>
<dbReference type="InterPro" id="IPR036737">
    <property type="entry name" value="OmpA-like_sf"/>
</dbReference>
<evidence type="ECO:0000256" key="1">
    <source>
        <dbReference type="PROSITE-ProRule" id="PRU00473"/>
    </source>
</evidence>
<organism evidence="5 6">
    <name type="scientific">Prosthecobacter debontii</name>
    <dbReference type="NCBI Taxonomy" id="48467"/>
    <lineage>
        <taxon>Bacteria</taxon>
        <taxon>Pseudomonadati</taxon>
        <taxon>Verrucomicrobiota</taxon>
        <taxon>Verrucomicrobiia</taxon>
        <taxon>Verrucomicrobiales</taxon>
        <taxon>Verrucomicrobiaceae</taxon>
        <taxon>Prosthecobacter</taxon>
    </lineage>
</organism>
<protein>
    <submittedName>
        <fullName evidence="5">Flagellar motor protein MotB</fullName>
    </submittedName>
</protein>
<keyword evidence="5" id="KW-0966">Cell projection</keyword>
<dbReference type="PROSITE" id="PS51123">
    <property type="entry name" value="OMPA_2"/>
    <property type="match status" value="1"/>
</dbReference>
<keyword evidence="2" id="KW-0175">Coiled coil</keyword>
<feature type="coiled-coil region" evidence="2">
    <location>
        <begin position="49"/>
        <end position="150"/>
    </location>
</feature>
<dbReference type="Proteomes" id="UP000190774">
    <property type="component" value="Unassembled WGS sequence"/>
</dbReference>